<accession>A0A931FLX2</accession>
<dbReference type="EMBL" id="JADQDP010000003">
    <property type="protein sequence ID" value="MBF9142486.1"/>
    <property type="molecule type" value="Genomic_DNA"/>
</dbReference>
<sequence length="91" mass="10374">MLNLPTTEERLGKSPQRMVRYFVLIMALVYIGLGIWAWVSSYTAPTPDSIFQLGATPRRILGVVMVLYGLLRLGRVYTTHFRKKPSSDDNE</sequence>
<evidence type="ECO:0000313" key="2">
    <source>
        <dbReference type="EMBL" id="MBF9142486.1"/>
    </source>
</evidence>
<reference evidence="2 3" key="1">
    <citation type="submission" date="2020-11" db="EMBL/GenBank/DDBJ databases">
        <authorList>
            <person name="Kim M.K."/>
        </authorList>
    </citation>
    <scope>NUCLEOTIDE SEQUENCE [LARGE SCALE GENOMIC DNA]</scope>
    <source>
        <strain evidence="2 3">BT439</strain>
    </source>
</reference>
<keyword evidence="1" id="KW-0812">Transmembrane</keyword>
<name>A0A931FLX2_9BACT</name>
<evidence type="ECO:0000313" key="3">
    <source>
        <dbReference type="Proteomes" id="UP000645610"/>
    </source>
</evidence>
<comment type="caution">
    <text evidence="2">The sequence shown here is derived from an EMBL/GenBank/DDBJ whole genome shotgun (WGS) entry which is preliminary data.</text>
</comment>
<keyword evidence="3" id="KW-1185">Reference proteome</keyword>
<feature type="transmembrane region" description="Helical" evidence="1">
    <location>
        <begin position="59"/>
        <end position="77"/>
    </location>
</feature>
<dbReference type="RefSeq" id="WP_196286845.1">
    <property type="nucleotide sequence ID" value="NZ_JADQDP010000003.1"/>
</dbReference>
<organism evidence="2 3">
    <name type="scientific">Hymenobacter properus</name>
    <dbReference type="NCBI Taxonomy" id="2791026"/>
    <lineage>
        <taxon>Bacteria</taxon>
        <taxon>Pseudomonadati</taxon>
        <taxon>Bacteroidota</taxon>
        <taxon>Cytophagia</taxon>
        <taxon>Cytophagales</taxon>
        <taxon>Hymenobacteraceae</taxon>
        <taxon>Hymenobacter</taxon>
    </lineage>
</organism>
<keyword evidence="1" id="KW-0472">Membrane</keyword>
<keyword evidence="1" id="KW-1133">Transmembrane helix</keyword>
<protein>
    <submittedName>
        <fullName evidence="2">Uncharacterized protein</fullName>
    </submittedName>
</protein>
<dbReference type="AlphaFoldDB" id="A0A931FLX2"/>
<evidence type="ECO:0000256" key="1">
    <source>
        <dbReference type="SAM" id="Phobius"/>
    </source>
</evidence>
<feature type="transmembrane region" description="Helical" evidence="1">
    <location>
        <begin position="21"/>
        <end position="39"/>
    </location>
</feature>
<dbReference type="Proteomes" id="UP000645610">
    <property type="component" value="Unassembled WGS sequence"/>
</dbReference>
<proteinExistence type="predicted"/>
<gene>
    <name evidence="2" type="ORF">I2I01_12620</name>
</gene>